<dbReference type="SUPFAM" id="SSF51735">
    <property type="entry name" value="NAD(P)-binding Rossmann-fold domains"/>
    <property type="match status" value="1"/>
</dbReference>
<dbReference type="AlphaFoldDB" id="A0A9Q8V8R8"/>
<name>A0A9Q8V8R8_9HYPO</name>
<dbReference type="RefSeq" id="XP_047840449.1">
    <property type="nucleotide sequence ID" value="XM_047984475.1"/>
</dbReference>
<sequence length="248" mass="26127">MKLVIAGSTGFVATELIRQAISHDRVTSVVALGRRETAVPPNVVPGGDASKLKSVVCSDFEKYSADVKKELAGADACIWTIGVTPSHLKTMPFEQATKISRDYALACAETMAGLPRGAAGTPLRFIYMSGSGAVRDPAKKPWILGDYCVMRGNAESRVLDLAKQSNGSVETGIAKPGLIDAPGKMGVATKFAVGIGRAFIGLPLIDVRVLSAALLDQAVNGLDKDTLLNEDMERIGQRVLEGDTANKA</sequence>
<dbReference type="PANTHER" id="PTHR14097:SF8">
    <property type="entry name" value="NAD(P)-BINDING DOMAIN-CONTAINING PROTEIN"/>
    <property type="match status" value="1"/>
</dbReference>
<keyword evidence="2" id="KW-1185">Reference proteome</keyword>
<dbReference type="GeneID" id="72065309"/>
<gene>
    <name evidence="1" type="ORF">JDV02_003349</name>
</gene>
<dbReference type="InterPro" id="IPR036291">
    <property type="entry name" value="NAD(P)-bd_dom_sf"/>
</dbReference>
<dbReference type="Proteomes" id="UP000829364">
    <property type="component" value="Chromosome 2"/>
</dbReference>
<evidence type="ECO:0000313" key="2">
    <source>
        <dbReference type="Proteomes" id="UP000829364"/>
    </source>
</evidence>
<dbReference type="EMBL" id="CP086355">
    <property type="protein sequence ID" value="UNI16968.1"/>
    <property type="molecule type" value="Genomic_DNA"/>
</dbReference>
<dbReference type="Gene3D" id="3.40.50.720">
    <property type="entry name" value="NAD(P)-binding Rossmann-like Domain"/>
    <property type="match status" value="1"/>
</dbReference>
<evidence type="ECO:0008006" key="3">
    <source>
        <dbReference type="Google" id="ProtNLM"/>
    </source>
</evidence>
<accession>A0A9Q8V8R8</accession>
<protein>
    <recommendedName>
        <fullName evidence="3">NAD(P)-binding domain-containing protein</fullName>
    </recommendedName>
</protein>
<proteinExistence type="predicted"/>
<reference evidence="1" key="1">
    <citation type="submission" date="2021-11" db="EMBL/GenBank/DDBJ databases">
        <title>Purpureocillium_takamizusanense_genome.</title>
        <authorList>
            <person name="Nguyen N.-H."/>
        </authorList>
    </citation>
    <scope>NUCLEOTIDE SEQUENCE</scope>
    <source>
        <strain evidence="1">PT3</strain>
    </source>
</reference>
<dbReference type="KEGG" id="ptkz:JDV02_003349"/>
<evidence type="ECO:0000313" key="1">
    <source>
        <dbReference type="EMBL" id="UNI16968.1"/>
    </source>
</evidence>
<dbReference type="OrthoDB" id="3535423at2759"/>
<organism evidence="1 2">
    <name type="scientific">Purpureocillium takamizusanense</name>
    <dbReference type="NCBI Taxonomy" id="2060973"/>
    <lineage>
        <taxon>Eukaryota</taxon>
        <taxon>Fungi</taxon>
        <taxon>Dikarya</taxon>
        <taxon>Ascomycota</taxon>
        <taxon>Pezizomycotina</taxon>
        <taxon>Sordariomycetes</taxon>
        <taxon>Hypocreomycetidae</taxon>
        <taxon>Hypocreales</taxon>
        <taxon>Ophiocordycipitaceae</taxon>
        <taxon>Purpureocillium</taxon>
    </lineage>
</organism>
<dbReference type="PANTHER" id="PTHR14097">
    <property type="entry name" value="OXIDOREDUCTASE HTATIP2"/>
    <property type="match status" value="1"/>
</dbReference>